<keyword evidence="6 7" id="KW-0472">Membrane</keyword>
<feature type="transmembrane region" description="Helical" evidence="7">
    <location>
        <begin position="83"/>
        <end position="106"/>
    </location>
</feature>
<comment type="function">
    <text evidence="7">May be involved in the degradation of misfolded endoplasmic reticulum (ER) luminal proteins.</text>
</comment>
<organism evidence="8">
    <name type="scientific">Arcella intermedia</name>
    <dbReference type="NCBI Taxonomy" id="1963864"/>
    <lineage>
        <taxon>Eukaryota</taxon>
        <taxon>Amoebozoa</taxon>
        <taxon>Tubulinea</taxon>
        <taxon>Elardia</taxon>
        <taxon>Arcellinida</taxon>
        <taxon>Sphaerothecina</taxon>
        <taxon>Arcellidae</taxon>
        <taxon>Arcella</taxon>
    </lineage>
</organism>
<evidence type="ECO:0000313" key="8">
    <source>
        <dbReference type="EMBL" id="NDV36571.1"/>
    </source>
</evidence>
<evidence type="ECO:0000256" key="2">
    <source>
        <dbReference type="ARBA" id="ARBA00008917"/>
    </source>
</evidence>
<dbReference type="Pfam" id="PF04511">
    <property type="entry name" value="DER1"/>
    <property type="match status" value="1"/>
</dbReference>
<dbReference type="AlphaFoldDB" id="A0A6B2LID1"/>
<dbReference type="EMBL" id="GIBP01007602">
    <property type="protein sequence ID" value="NDV36571.1"/>
    <property type="molecule type" value="Transcribed_RNA"/>
</dbReference>
<keyword evidence="4 7" id="KW-0256">Endoplasmic reticulum</keyword>
<accession>A0A6B2LID1</accession>
<evidence type="ECO:0000256" key="7">
    <source>
        <dbReference type="RuleBase" id="RU363059"/>
    </source>
</evidence>
<feature type="transmembrane region" description="Helical" evidence="7">
    <location>
        <begin position="43"/>
        <end position="63"/>
    </location>
</feature>
<dbReference type="GO" id="GO:0005789">
    <property type="term" value="C:endoplasmic reticulum membrane"/>
    <property type="evidence" value="ECO:0007669"/>
    <property type="project" value="UniProtKB-SubCell"/>
</dbReference>
<evidence type="ECO:0000256" key="6">
    <source>
        <dbReference type="ARBA" id="ARBA00023136"/>
    </source>
</evidence>
<evidence type="ECO:0000256" key="4">
    <source>
        <dbReference type="ARBA" id="ARBA00022824"/>
    </source>
</evidence>
<keyword evidence="3 7" id="KW-0812">Transmembrane</keyword>
<reference evidence="8" key="1">
    <citation type="journal article" date="2020" name="J. Eukaryot. Microbiol.">
        <title>De novo Sequencing, Assembly and Annotation of the Transcriptome for the Free-Living Testate Amoeba Arcella intermedia.</title>
        <authorList>
            <person name="Ribeiro G.M."/>
            <person name="Porfirio-Sousa A.L."/>
            <person name="Maurer-Alcala X.X."/>
            <person name="Katz L.A."/>
            <person name="Lahr D.J.G."/>
        </authorList>
    </citation>
    <scope>NUCLEOTIDE SEQUENCE</scope>
</reference>
<evidence type="ECO:0000256" key="5">
    <source>
        <dbReference type="ARBA" id="ARBA00022989"/>
    </source>
</evidence>
<comment type="subcellular location">
    <subcellularLocation>
        <location evidence="1 7">Endoplasmic reticulum membrane</location>
        <topology evidence="1 7">Multi-pass membrane protein</topology>
    </subcellularLocation>
</comment>
<protein>
    <recommendedName>
        <fullName evidence="7">Derlin</fullName>
    </recommendedName>
</protein>
<dbReference type="InterPro" id="IPR035952">
    <property type="entry name" value="Rhomboid-like_sf"/>
</dbReference>
<evidence type="ECO:0000256" key="1">
    <source>
        <dbReference type="ARBA" id="ARBA00004477"/>
    </source>
</evidence>
<dbReference type="PANTHER" id="PTHR11009">
    <property type="entry name" value="DER1-LIKE PROTEIN, DERLIN"/>
    <property type="match status" value="1"/>
</dbReference>
<dbReference type="GO" id="GO:0006950">
    <property type="term" value="P:response to stress"/>
    <property type="evidence" value="ECO:0007669"/>
    <property type="project" value="UniProtKB-ARBA"/>
</dbReference>
<feature type="transmembrane region" description="Helical" evidence="7">
    <location>
        <begin position="153"/>
        <end position="172"/>
    </location>
</feature>
<feature type="transmembrane region" description="Helical" evidence="7">
    <location>
        <begin position="127"/>
        <end position="147"/>
    </location>
</feature>
<evidence type="ECO:0000256" key="3">
    <source>
        <dbReference type="ARBA" id="ARBA00022692"/>
    </source>
</evidence>
<feature type="transmembrane region" description="Helical" evidence="7">
    <location>
        <begin position="12"/>
        <end position="31"/>
    </location>
</feature>
<dbReference type="SUPFAM" id="SSF144091">
    <property type="entry name" value="Rhomboid-like"/>
    <property type="match status" value="1"/>
</dbReference>
<keyword evidence="5 7" id="KW-1133">Transmembrane helix</keyword>
<name>A0A6B2LID1_9EUKA</name>
<sequence>MLPPITRVLFTASLAVTGVVDLGLLDPMWLILHKEAILFKYEIWRLVTPFLFYRGWTFINIFFLGYYGSFVERDIFKNERADYFWMIVLGCIMLYIPGFLIPLYTLENSLLMMIIYYWSRIYPDLPMCFFTFQSKYLPWVLIGFNIIIGNIPIDYICGVCVGHIYFFLAVFYPTQGGPRWLSTPQFLTACCSGTISPTEETVEHSEPPIVITETPA</sequence>
<proteinExistence type="inferred from homology"/>
<comment type="similarity">
    <text evidence="2 7">Belongs to the derlin family.</text>
</comment>
<dbReference type="InterPro" id="IPR007599">
    <property type="entry name" value="DER1"/>
</dbReference>